<dbReference type="RefSeq" id="WP_182480335.1">
    <property type="nucleotide sequence ID" value="NZ_CAWPNC010000007.1"/>
</dbReference>
<accession>A0ABR6E4A4</accession>
<keyword evidence="2" id="KW-0472">Membrane</keyword>
<proteinExistence type="predicted"/>
<gene>
    <name evidence="3" type="ORF">GGR10_001246</name>
</gene>
<keyword evidence="4" id="KW-1185">Reference proteome</keyword>
<dbReference type="EMBL" id="JACJIR010000007">
    <property type="protein sequence ID" value="MBA9083383.1"/>
    <property type="molecule type" value="Genomic_DNA"/>
</dbReference>
<evidence type="ECO:0000256" key="1">
    <source>
        <dbReference type="ARBA" id="ARBA00004141"/>
    </source>
</evidence>
<reference evidence="3 4" key="1">
    <citation type="submission" date="2020-08" db="EMBL/GenBank/DDBJ databases">
        <title>Genomic Encyclopedia of Type Strains, Phase IV (KMG-IV): sequencing the most valuable type-strain genomes for metagenomic binning, comparative biology and taxonomic classification.</title>
        <authorList>
            <person name="Goeker M."/>
        </authorList>
    </citation>
    <scope>NUCLEOTIDE SEQUENCE [LARGE SCALE GENOMIC DNA]</scope>
    <source>
        <strain evidence="3 4">DSM 21431</strain>
    </source>
</reference>
<comment type="caution">
    <text evidence="3">The sequence shown here is derived from an EMBL/GenBank/DDBJ whole genome shotgun (WGS) entry which is preliminary data.</text>
</comment>
<keyword evidence="2" id="KW-1133">Transmembrane helix</keyword>
<organism evidence="3 4">
    <name type="scientific">Bartonella chomelii</name>
    <dbReference type="NCBI Taxonomy" id="236402"/>
    <lineage>
        <taxon>Bacteria</taxon>
        <taxon>Pseudomonadati</taxon>
        <taxon>Pseudomonadota</taxon>
        <taxon>Alphaproteobacteria</taxon>
        <taxon>Hyphomicrobiales</taxon>
        <taxon>Bartonellaceae</taxon>
        <taxon>Bartonella</taxon>
    </lineage>
</organism>
<feature type="transmembrane region" description="Helical" evidence="2">
    <location>
        <begin position="51"/>
        <end position="75"/>
    </location>
</feature>
<comment type="subcellular location">
    <subcellularLocation>
        <location evidence="1">Membrane</location>
        <topology evidence="1">Multi-pass membrane protein</topology>
    </subcellularLocation>
</comment>
<evidence type="ECO:0000256" key="2">
    <source>
        <dbReference type="SAM" id="Phobius"/>
    </source>
</evidence>
<dbReference type="Proteomes" id="UP000548119">
    <property type="component" value="Unassembled WGS sequence"/>
</dbReference>
<dbReference type="Pfam" id="PF04956">
    <property type="entry name" value="TrbC"/>
    <property type="match status" value="1"/>
</dbReference>
<evidence type="ECO:0000313" key="3">
    <source>
        <dbReference type="EMBL" id="MBA9083383.1"/>
    </source>
</evidence>
<keyword evidence="2" id="KW-0812">Transmembrane</keyword>
<name>A0ABR6E4A4_9HYPH</name>
<dbReference type="InterPro" id="IPR007039">
    <property type="entry name" value="TrbC/VirB2"/>
</dbReference>
<evidence type="ECO:0000313" key="4">
    <source>
        <dbReference type="Proteomes" id="UP000548119"/>
    </source>
</evidence>
<sequence length="105" mass="11051">MPSHKLTISDTQKKWLATGLILFIAFITLSDPALAQSFGQVENALDKIVNAMTGTIAKSIATIAVAGTGIAWIAGYIEMRKAFFVCVGISIIFGASQIVGMLSSS</sequence>
<protein>
    <submittedName>
        <fullName evidence="3">Type IV secretion system protein VirB2</fullName>
    </submittedName>
</protein>
<feature type="transmembrane region" description="Helical" evidence="2">
    <location>
        <begin position="82"/>
        <end position="102"/>
    </location>
</feature>